<reference evidence="4" key="1">
    <citation type="journal article" date="2019" name="Int. J. Syst. Evol. Microbiol.">
        <title>The Global Catalogue of Microorganisms (GCM) 10K type strain sequencing project: providing services to taxonomists for standard genome sequencing and annotation.</title>
        <authorList>
            <consortium name="The Broad Institute Genomics Platform"/>
            <consortium name="The Broad Institute Genome Sequencing Center for Infectious Disease"/>
            <person name="Wu L."/>
            <person name="Ma J."/>
        </authorList>
    </citation>
    <scope>NUCLEOTIDE SEQUENCE [LARGE SCALE GENOMIC DNA]</scope>
    <source>
        <strain evidence="4">CGMCC 1.10759</strain>
    </source>
</reference>
<dbReference type="Proteomes" id="UP001595904">
    <property type="component" value="Unassembled WGS sequence"/>
</dbReference>
<dbReference type="Pfam" id="PF07452">
    <property type="entry name" value="CHRD"/>
    <property type="match status" value="1"/>
</dbReference>
<evidence type="ECO:0000313" key="3">
    <source>
        <dbReference type="EMBL" id="MFC4313929.1"/>
    </source>
</evidence>
<feature type="chain" id="PRO_5045298212" evidence="1">
    <location>
        <begin position="28"/>
        <end position="140"/>
    </location>
</feature>
<dbReference type="SMART" id="SM00754">
    <property type="entry name" value="CHRD"/>
    <property type="match status" value="1"/>
</dbReference>
<name>A0ABV8T6B3_9GAMM</name>
<feature type="signal peptide" evidence="1">
    <location>
        <begin position="1"/>
        <end position="27"/>
    </location>
</feature>
<proteinExistence type="predicted"/>
<dbReference type="PROSITE" id="PS50933">
    <property type="entry name" value="CHRD"/>
    <property type="match status" value="1"/>
</dbReference>
<comment type="caution">
    <text evidence="3">The sequence shown here is derived from an EMBL/GenBank/DDBJ whole genome shotgun (WGS) entry which is preliminary data.</text>
</comment>
<dbReference type="RefSeq" id="WP_380604691.1">
    <property type="nucleotide sequence ID" value="NZ_JBHSDU010000015.1"/>
</dbReference>
<keyword evidence="4" id="KW-1185">Reference proteome</keyword>
<gene>
    <name evidence="3" type="ORF">ACFPN2_32950</name>
</gene>
<organism evidence="3 4">
    <name type="scientific">Steroidobacter flavus</name>
    <dbReference type="NCBI Taxonomy" id="1842136"/>
    <lineage>
        <taxon>Bacteria</taxon>
        <taxon>Pseudomonadati</taxon>
        <taxon>Pseudomonadota</taxon>
        <taxon>Gammaproteobacteria</taxon>
        <taxon>Steroidobacterales</taxon>
        <taxon>Steroidobacteraceae</taxon>
        <taxon>Steroidobacter</taxon>
    </lineage>
</organism>
<sequence>MLAKNEKALGFGGIVVALALASGIASADGKVTLSGAEEVPAVTTSASGTGTITIKDDKTVTGSVTTKGVEGVAAHIHLAPVGKNGPPVITLVKKSDAEWSVPEGSKLNDEQYAAYKAGNLYVNVHSAANKGGEIRAQLKP</sequence>
<protein>
    <submittedName>
        <fullName evidence="3">CHRD domain-containing protein</fullName>
    </submittedName>
</protein>
<keyword evidence="1" id="KW-0732">Signal</keyword>
<feature type="domain" description="CHRD" evidence="2">
    <location>
        <begin position="25"/>
        <end position="140"/>
    </location>
</feature>
<dbReference type="InterPro" id="IPR010895">
    <property type="entry name" value="CHRD"/>
</dbReference>
<evidence type="ECO:0000313" key="4">
    <source>
        <dbReference type="Proteomes" id="UP001595904"/>
    </source>
</evidence>
<dbReference type="EMBL" id="JBHSDU010000015">
    <property type="protein sequence ID" value="MFC4313929.1"/>
    <property type="molecule type" value="Genomic_DNA"/>
</dbReference>
<evidence type="ECO:0000256" key="1">
    <source>
        <dbReference type="SAM" id="SignalP"/>
    </source>
</evidence>
<evidence type="ECO:0000259" key="2">
    <source>
        <dbReference type="PROSITE" id="PS50933"/>
    </source>
</evidence>
<accession>A0ABV8T6B3</accession>